<keyword evidence="1" id="KW-0472">Membrane</keyword>
<dbReference type="Proteomes" id="UP000218934">
    <property type="component" value="Unassembled WGS sequence"/>
</dbReference>
<feature type="transmembrane region" description="Helical" evidence="1">
    <location>
        <begin position="92"/>
        <end position="113"/>
    </location>
</feature>
<gene>
    <name evidence="2" type="ORF">COO09_01115</name>
</gene>
<accession>A0A2A4G2K5</accession>
<reference evidence="2 3" key="1">
    <citation type="submission" date="2017-09" db="EMBL/GenBank/DDBJ databases">
        <title>The Catabolism of 3,6-Dichlorosalicylic acid is Initiated by the Cytochrome P450 Monooxygenase DsmABC in Rhizorhabdus dicambivorans Ndbn-20.</title>
        <authorList>
            <person name="Na L."/>
        </authorList>
    </citation>
    <scope>NUCLEOTIDE SEQUENCE [LARGE SCALE GENOMIC DNA]</scope>
    <source>
        <strain evidence="2 3">Ndbn-20m</strain>
    </source>
</reference>
<feature type="transmembrane region" description="Helical" evidence="1">
    <location>
        <begin position="270"/>
        <end position="287"/>
    </location>
</feature>
<feature type="transmembrane region" description="Helical" evidence="1">
    <location>
        <begin position="143"/>
        <end position="160"/>
    </location>
</feature>
<feature type="transmembrane region" description="Helical" evidence="1">
    <location>
        <begin position="12"/>
        <end position="33"/>
    </location>
</feature>
<sequence>MKARNRSGGTPGWWSSPIYVALLLLLMAVPLLWPAFPPLDDVPTHMGRFRIQAGMADAPTLAAIFSIHWIPVGNLGADMLVWLIQPWFGIELATKIVVILIPVISAGGLLLIAKEAHGELPASAAFALPLIYGYAFHYGFINFSLAAGLAFLLFGLVLRYQRLKRPLVWRMLILLGSVVIYFAHIFGWVVFGLLVGGNALYRHVTGWRISLGMIRAVLLEGLLLGLPLIPIMAWRSGDNGGETSAYFDILHKWGWVESAMRDRWVQWDGMSALLCVGLIALGIVGIARMNRRLLVIFLVMVAFYIFIPYAFFGLIYADMRIAPLMLAIGIVALAPRRGWGRTATAFIGLLAFGFVAARTATTTVSYARYAQDHDRWLKALPHIPSGARVVALIAPPCPRGWNVPRIVHLPSMAIVRRGAFANDQFEMPGAQLVEVGPSIPRDFAYHSSEQVRLPGCDRPEPLLAERIARIPQGAFDHLWLLGVDPANRPKEKWLRPIWFDERSVLYAIVRQKPAAAAKARAQ</sequence>
<evidence type="ECO:0000256" key="1">
    <source>
        <dbReference type="SAM" id="Phobius"/>
    </source>
</evidence>
<feature type="transmembrane region" description="Helical" evidence="1">
    <location>
        <begin position="338"/>
        <end position="357"/>
    </location>
</feature>
<keyword evidence="1" id="KW-1133">Transmembrane helix</keyword>
<dbReference type="KEGG" id="rdi:CMV14_11730"/>
<organism evidence="2 3">
    <name type="scientific">Rhizorhabdus dicambivorans</name>
    <dbReference type="NCBI Taxonomy" id="1850238"/>
    <lineage>
        <taxon>Bacteria</taxon>
        <taxon>Pseudomonadati</taxon>
        <taxon>Pseudomonadota</taxon>
        <taxon>Alphaproteobacteria</taxon>
        <taxon>Sphingomonadales</taxon>
        <taxon>Sphingomonadaceae</taxon>
        <taxon>Rhizorhabdus</taxon>
    </lineage>
</organism>
<dbReference type="RefSeq" id="WP_066959068.1">
    <property type="nucleotide sequence ID" value="NZ_CP023449.1"/>
</dbReference>
<comment type="caution">
    <text evidence="2">The sequence shown here is derived from an EMBL/GenBank/DDBJ whole genome shotgun (WGS) entry which is preliminary data.</text>
</comment>
<evidence type="ECO:0000313" key="2">
    <source>
        <dbReference type="EMBL" id="PCE44262.1"/>
    </source>
</evidence>
<evidence type="ECO:0008006" key="4">
    <source>
        <dbReference type="Google" id="ProtNLM"/>
    </source>
</evidence>
<feature type="transmembrane region" description="Helical" evidence="1">
    <location>
        <begin position="293"/>
        <end position="317"/>
    </location>
</feature>
<feature type="transmembrane region" description="Helical" evidence="1">
    <location>
        <begin position="172"/>
        <end position="195"/>
    </location>
</feature>
<name>A0A2A4G2K5_9SPHN</name>
<dbReference type="OrthoDB" id="7293882at2"/>
<dbReference type="EMBL" id="NWUF01000001">
    <property type="protein sequence ID" value="PCE44262.1"/>
    <property type="molecule type" value="Genomic_DNA"/>
</dbReference>
<protein>
    <recommendedName>
        <fullName evidence="4">Glycosyltransferase RgtA/B/C/D-like domain-containing protein</fullName>
    </recommendedName>
</protein>
<evidence type="ECO:0000313" key="3">
    <source>
        <dbReference type="Proteomes" id="UP000218934"/>
    </source>
</evidence>
<proteinExistence type="predicted"/>
<dbReference type="AlphaFoldDB" id="A0A2A4G2K5"/>
<keyword evidence="3" id="KW-1185">Reference proteome</keyword>
<keyword evidence="1" id="KW-0812">Transmembrane</keyword>